<evidence type="ECO:0000313" key="3">
    <source>
        <dbReference type="Proteomes" id="UP000076881"/>
    </source>
</evidence>
<name>A0A167TS65_CORDF</name>
<dbReference type="EMBL" id="AZHF01000020">
    <property type="protein sequence ID" value="OAA60890.1"/>
    <property type="molecule type" value="Genomic_DNA"/>
</dbReference>
<reference evidence="2 3" key="1">
    <citation type="journal article" date="2016" name="Genome Biol. Evol.">
        <title>Divergent and convergent evolution of fungal pathogenicity.</title>
        <authorList>
            <person name="Shang Y."/>
            <person name="Xiao G."/>
            <person name="Zheng P."/>
            <person name="Cen K."/>
            <person name="Zhan S."/>
            <person name="Wang C."/>
        </authorList>
    </citation>
    <scope>NUCLEOTIDE SEQUENCE [LARGE SCALE GENOMIC DNA]</scope>
    <source>
        <strain evidence="2 3">RCEF 1005</strain>
    </source>
</reference>
<protein>
    <submittedName>
        <fullName evidence="2">Uncharacterized protein</fullName>
    </submittedName>
</protein>
<feature type="compositionally biased region" description="Polar residues" evidence="1">
    <location>
        <begin position="62"/>
        <end position="79"/>
    </location>
</feature>
<evidence type="ECO:0000313" key="2">
    <source>
        <dbReference type="EMBL" id="OAA60890.1"/>
    </source>
</evidence>
<sequence>MERQTGDRATDPKAVNWKQCTIMKLVEEELVSGENTPREATVCRDAEERYNGSRASDDDTVSAGNSDRTTILNAQSNMCQHMEPPLRPSTLASNYDNDAHGNDDDQDEGYGADDSHVGF</sequence>
<proteinExistence type="predicted"/>
<gene>
    <name evidence="2" type="ORF">LEL_10769</name>
</gene>
<feature type="compositionally biased region" description="Basic and acidic residues" evidence="1">
    <location>
        <begin position="41"/>
        <end position="57"/>
    </location>
</feature>
<organism evidence="2 3">
    <name type="scientific">Akanthomyces lecanii RCEF 1005</name>
    <dbReference type="NCBI Taxonomy" id="1081108"/>
    <lineage>
        <taxon>Eukaryota</taxon>
        <taxon>Fungi</taxon>
        <taxon>Dikarya</taxon>
        <taxon>Ascomycota</taxon>
        <taxon>Pezizomycotina</taxon>
        <taxon>Sordariomycetes</taxon>
        <taxon>Hypocreomycetidae</taxon>
        <taxon>Hypocreales</taxon>
        <taxon>Cordycipitaceae</taxon>
        <taxon>Akanthomyces</taxon>
        <taxon>Cordyceps confragosa</taxon>
    </lineage>
</organism>
<dbReference type="Proteomes" id="UP000076881">
    <property type="component" value="Unassembled WGS sequence"/>
</dbReference>
<evidence type="ECO:0000256" key="1">
    <source>
        <dbReference type="SAM" id="MobiDB-lite"/>
    </source>
</evidence>
<accession>A0A167TS65</accession>
<comment type="caution">
    <text evidence="2">The sequence shown here is derived from an EMBL/GenBank/DDBJ whole genome shotgun (WGS) entry which is preliminary data.</text>
</comment>
<feature type="region of interest" description="Disordered" evidence="1">
    <location>
        <begin position="31"/>
        <end position="119"/>
    </location>
</feature>
<keyword evidence="3" id="KW-1185">Reference proteome</keyword>
<dbReference type="AlphaFoldDB" id="A0A167TS65"/>